<evidence type="ECO:0000313" key="2">
    <source>
        <dbReference type="Proteomes" id="UP000285961"/>
    </source>
</evidence>
<accession>A0A419F923</accession>
<name>A0A419F923_9BACT</name>
<dbReference type="Proteomes" id="UP000285961">
    <property type="component" value="Unassembled WGS sequence"/>
</dbReference>
<dbReference type="EMBL" id="QZKI01000006">
    <property type="protein sequence ID" value="RJP75122.1"/>
    <property type="molecule type" value="Genomic_DNA"/>
</dbReference>
<reference evidence="1 2" key="1">
    <citation type="journal article" date="2017" name="ISME J.">
        <title>Energy and carbon metabolisms in a deep terrestrial subsurface fluid microbial community.</title>
        <authorList>
            <person name="Momper L."/>
            <person name="Jungbluth S.P."/>
            <person name="Lee M.D."/>
            <person name="Amend J.P."/>
        </authorList>
    </citation>
    <scope>NUCLEOTIDE SEQUENCE [LARGE SCALE GENOMIC DNA]</scope>
    <source>
        <strain evidence="1">SURF_17</strain>
    </source>
</reference>
<organism evidence="1 2">
    <name type="scientific">Candidatus Abyssobacteria bacterium SURF_17</name>
    <dbReference type="NCBI Taxonomy" id="2093361"/>
    <lineage>
        <taxon>Bacteria</taxon>
        <taxon>Pseudomonadati</taxon>
        <taxon>Candidatus Hydrogenedentota</taxon>
        <taxon>Candidatus Abyssobacteria</taxon>
    </lineage>
</organism>
<proteinExistence type="predicted"/>
<protein>
    <recommendedName>
        <fullName evidence="3">Lipoprotein</fullName>
    </recommendedName>
</protein>
<gene>
    <name evidence="1" type="ORF">C4532_00840</name>
</gene>
<dbReference type="AlphaFoldDB" id="A0A419F923"/>
<comment type="caution">
    <text evidence="1">The sequence shown here is derived from an EMBL/GenBank/DDBJ whole genome shotgun (WGS) entry which is preliminary data.</text>
</comment>
<evidence type="ECO:0008006" key="3">
    <source>
        <dbReference type="Google" id="ProtNLM"/>
    </source>
</evidence>
<sequence length="128" mass="14257">MIIVPIALLPVIYGCASVRVAGTAPGHVVVEEQYGVVAIPPGHLPPPGECRIWYPGEPPGQQPPPGPCSELEWRVPLGAWLVHGPSEHYEDFVVEVYHEQQPRVVISIRYFDSESGRFLREEKVRRGK</sequence>
<evidence type="ECO:0000313" key="1">
    <source>
        <dbReference type="EMBL" id="RJP75122.1"/>
    </source>
</evidence>